<evidence type="ECO:0000256" key="2">
    <source>
        <dbReference type="SAM" id="MobiDB-lite"/>
    </source>
</evidence>
<gene>
    <name evidence="3" type="ORF">DRF57_21035</name>
</gene>
<name>A0ABX9IF04_9FLAO</name>
<feature type="region of interest" description="Disordered" evidence="2">
    <location>
        <begin position="541"/>
        <end position="577"/>
    </location>
</feature>
<comment type="caution">
    <text evidence="3">The sequence shown here is derived from an EMBL/GenBank/DDBJ whole genome shotgun (WGS) entry which is preliminary data.</text>
</comment>
<proteinExistence type="predicted"/>
<organism evidence="3 4">
    <name type="scientific">Chryseobacterium rhizosphaerae</name>
    <dbReference type="NCBI Taxonomy" id="395937"/>
    <lineage>
        <taxon>Bacteria</taxon>
        <taxon>Pseudomonadati</taxon>
        <taxon>Bacteroidota</taxon>
        <taxon>Flavobacteriia</taxon>
        <taxon>Flavobacteriales</taxon>
        <taxon>Weeksellaceae</taxon>
        <taxon>Chryseobacterium group</taxon>
        <taxon>Chryseobacterium</taxon>
    </lineage>
</organism>
<sequence>MEINNTKLTAIIIPQGNTGFNEQYRALTIQEGQKFTVSIKEYEEEKKKILDKIDLITKEKDKIDAELDKQSNDYLDEANKRYKQGGNWLKMEKHNGKEATHVQVSLDNNVRIAREKADKIKKQKDSEIKKHQNALDALEKTCKSIVWAWQLAKSRSSKPGGRNEKLEAGPVQSDMTLDSHIYGGGFAWIEPFWEKGKPTGSPKNGIYIHTSPKNSTVKAAEWYGFKDSENPVKIQGPVASGSKVQLHIYTQSMYGKNIGVELKANGEILKANSYSWGIEVSASKTKNEEPSKTNGAKYDILESEDLFLTEVEIYDCSDANSIKPPAEAVTGYLLNDQGGKKQDYLNVQKAVLNLYIDPAWCMRKTGIITVVPTIHYDGKKQEMAAATLKISASSTPDIKIPESGNKPVLIDNVETNFEAFHHCRYDVIKGSYAKLDDRKNNENQEIIIFDSKKNNSERTELYMPVIAGHKQARRNVKITLDSNTVECSFDGDKVNDHEKKVIDLSLIQEAVVVEENTKVDEHLIIRDDIIKLEDLRMTFEKEEEGHGDTNDDNEINATHSTTRGSVKGSVGISSTSKTTTFKDERKIGRYPNSDTEIVLDIGYQYNGSLIKYIWPTRKAIVQNYPVLLHTCAYPQKTLNIQVYPDIKWILQFAYDCDPEEFNEMRGDAYDKYLVKVEKLDDKYKPEEIESKISRIDADLENARENLRTAKKENKKNAKKLIEKLEAKKAKQQAKSKKYNKESLKAKKEHKKDRPDLFNFKENISSGLSDLVLSLNVEYDRPGEAIEISASYKRYVNLVKQLIDVKNTVELILDGKKKSQKKLDKKFREIDEKDAGEKLKNIGEALKGRPLCSIDIIPPSLAILGSWYAESPKDINTNYVGIVGEIQVMAKPFIGAAITMDFLALAQKAHPIARGIITVIDVAEAAGVGPKITLEMELSGELEIEGKLMYNSASGNTNFNQNSLSKDSEDDSPLTVSGVFKLEIRGKIEFSKKANSYIFGSVTAYANAAFEVKTGLTLSGAIKADEKGFFIDPLLTFHGLIVSGVAEAGYKVENTDGGEYFSDSIEGSFDLVLMHEYEGRFENSSGDKVQLYIT</sequence>
<reference evidence="3 4" key="1">
    <citation type="journal article" date="2010" name="Syst. Appl. Microbiol.">
        <title>Four new species of Chryseobacterium from the rhizosphere of coastal sand dune plants, Chryseobacterium elymi sp. nov., Chryseobacterium hagamense sp. nov., Chryseobacterium lathyri sp. nov. and Chryseobacterium rhizosphaerae sp. nov.</title>
        <authorList>
            <person name="Cho S.H."/>
            <person name="Lee K.S."/>
            <person name="Shin D.S."/>
            <person name="Han J.H."/>
            <person name="Park K.S."/>
            <person name="Lee C.H."/>
            <person name="Park K.H."/>
            <person name="Kim S.B."/>
        </authorList>
    </citation>
    <scope>NUCLEOTIDE SEQUENCE [LARGE SCALE GENOMIC DNA]</scope>
    <source>
        <strain evidence="3 4">KCTC 22548</strain>
    </source>
</reference>
<keyword evidence="1" id="KW-0175">Coiled coil</keyword>
<feature type="region of interest" description="Disordered" evidence="2">
    <location>
        <begin position="728"/>
        <end position="751"/>
    </location>
</feature>
<protein>
    <submittedName>
        <fullName evidence="3">Uncharacterized protein</fullName>
    </submittedName>
</protein>
<keyword evidence="4" id="KW-1185">Reference proteome</keyword>
<dbReference type="EMBL" id="QNUF01000035">
    <property type="protein sequence ID" value="REC71151.1"/>
    <property type="molecule type" value="Genomic_DNA"/>
</dbReference>
<feature type="coiled-coil region" evidence="1">
    <location>
        <begin position="39"/>
        <end position="73"/>
    </location>
</feature>
<dbReference type="Proteomes" id="UP000256491">
    <property type="component" value="Unassembled WGS sequence"/>
</dbReference>
<feature type="compositionally biased region" description="Polar residues" evidence="2">
    <location>
        <begin position="555"/>
        <end position="564"/>
    </location>
</feature>
<accession>A0ABX9IF04</accession>
<evidence type="ECO:0000313" key="4">
    <source>
        <dbReference type="Proteomes" id="UP000256491"/>
    </source>
</evidence>
<dbReference type="RefSeq" id="WP_115920689.1">
    <property type="nucleotide sequence ID" value="NZ_BJYH01000015.1"/>
</dbReference>
<evidence type="ECO:0000256" key="1">
    <source>
        <dbReference type="SAM" id="Coils"/>
    </source>
</evidence>
<evidence type="ECO:0000313" key="3">
    <source>
        <dbReference type="EMBL" id="REC71151.1"/>
    </source>
</evidence>
<feature type="compositionally biased region" description="Basic and acidic residues" evidence="2">
    <location>
        <begin position="738"/>
        <end position="751"/>
    </location>
</feature>